<dbReference type="GO" id="GO:0009253">
    <property type="term" value="P:peptidoglycan catabolic process"/>
    <property type="evidence" value="ECO:0007669"/>
    <property type="project" value="InterPro"/>
</dbReference>
<dbReference type="GO" id="GO:0008745">
    <property type="term" value="F:N-acetylmuramoyl-L-alanine amidase activity"/>
    <property type="evidence" value="ECO:0007669"/>
    <property type="project" value="UniProtKB-EC"/>
</dbReference>
<dbReference type="Proteomes" id="UP000192273">
    <property type="component" value="Chromosome"/>
</dbReference>
<feature type="domain" description="N-acetylmuramoyl-L-alanine amidase" evidence="5">
    <location>
        <begin position="29"/>
        <end position="162"/>
    </location>
</feature>
<keyword evidence="3 6" id="KW-0378">Hydrolase</keyword>
<dbReference type="PANTHER" id="PTHR30417:SF1">
    <property type="entry name" value="N-ACETYLMURAMOYL-L-ALANINE AMIDASE AMID"/>
    <property type="match status" value="1"/>
</dbReference>
<dbReference type="GO" id="GO:0009254">
    <property type="term" value="P:peptidoglycan turnover"/>
    <property type="evidence" value="ECO:0007669"/>
    <property type="project" value="TreeGrafter"/>
</dbReference>
<dbReference type="AlphaFoldDB" id="A0A1V0RST3"/>
<evidence type="ECO:0000256" key="1">
    <source>
        <dbReference type="ARBA" id="ARBA00001561"/>
    </source>
</evidence>
<proteinExistence type="predicted"/>
<dbReference type="EC" id="3.5.1.28" evidence="2"/>
<dbReference type="KEGG" id="rmm:ROSMUCSMR3_03349"/>
<name>A0A1V0RST3_9RHOB</name>
<dbReference type="CDD" id="cd06583">
    <property type="entry name" value="PGRP"/>
    <property type="match status" value="1"/>
</dbReference>
<dbReference type="SMART" id="SM00644">
    <property type="entry name" value="Ami_2"/>
    <property type="match status" value="1"/>
</dbReference>
<dbReference type="InterPro" id="IPR036505">
    <property type="entry name" value="Amidase/PGRP_sf"/>
</dbReference>
<evidence type="ECO:0000259" key="5">
    <source>
        <dbReference type="SMART" id="SM00644"/>
    </source>
</evidence>
<reference evidence="6 7" key="1">
    <citation type="submission" date="2017-03" db="EMBL/GenBank/DDBJ databases">
        <title>Genome Sequence of Roseovarius mucosus strain SMR3 Isolated from a culture of the Diatom Skeletonema marinoi.</title>
        <authorList>
            <person name="Topel M."/>
            <person name="Pinder M."/>
            <person name="Johansson O.N."/>
            <person name="Kourtchenko O."/>
            <person name="Godhe A."/>
            <person name="Clarke A.K."/>
        </authorList>
    </citation>
    <scope>NUCLEOTIDE SEQUENCE [LARGE SCALE GENOMIC DNA]</scope>
    <source>
        <strain evidence="6 7">SMR3</strain>
    </source>
</reference>
<dbReference type="EMBL" id="CP020474">
    <property type="protein sequence ID" value="ARE84811.1"/>
    <property type="molecule type" value="Genomic_DNA"/>
</dbReference>
<dbReference type="SUPFAM" id="SSF55846">
    <property type="entry name" value="N-acetylmuramoyl-L-alanine amidase-like"/>
    <property type="match status" value="1"/>
</dbReference>
<dbReference type="PANTHER" id="PTHR30417">
    <property type="entry name" value="N-ACETYLMURAMOYL-L-ALANINE AMIDASE AMID"/>
    <property type="match status" value="1"/>
</dbReference>
<sequence>MAMAMPATGTRARSATRCAADARVIWHPSPNIGLRRGGVCPDMIVLHYTAMVTVEAALERLCDPSAEVSAHYLICERGRLWHLVDEGARAWHAGAGQWGDVTDVNSRSIGIELANTGLHPFPEPQMRALEGLIVGIMARWSIPPARVIAHSDMAPARKCDPGPRFDWRRLARQGLSIWPAQGSEAAPEQFSHDAARFGYVRSEGVSEADILRAFRLRFRPHVTGPLDPQDCAMMADLAARFAVDRAAPSA</sequence>
<dbReference type="GO" id="GO:0019867">
    <property type="term" value="C:outer membrane"/>
    <property type="evidence" value="ECO:0007669"/>
    <property type="project" value="TreeGrafter"/>
</dbReference>
<dbReference type="Gene3D" id="3.40.80.10">
    <property type="entry name" value="Peptidoglycan recognition protein-like"/>
    <property type="match status" value="1"/>
</dbReference>
<gene>
    <name evidence="6" type="primary">amiD</name>
    <name evidence="6" type="ORF">ROSMUCSMR3_03349</name>
</gene>
<dbReference type="GO" id="GO:0071555">
    <property type="term" value="P:cell wall organization"/>
    <property type="evidence" value="ECO:0007669"/>
    <property type="project" value="UniProtKB-KW"/>
</dbReference>
<comment type="catalytic activity">
    <reaction evidence="1">
        <text>Hydrolyzes the link between N-acetylmuramoyl residues and L-amino acid residues in certain cell-wall glycopeptides.</text>
        <dbReference type="EC" id="3.5.1.28"/>
    </reaction>
</comment>
<evidence type="ECO:0000313" key="6">
    <source>
        <dbReference type="EMBL" id="ARE84811.1"/>
    </source>
</evidence>
<evidence type="ECO:0000313" key="7">
    <source>
        <dbReference type="Proteomes" id="UP000192273"/>
    </source>
</evidence>
<keyword evidence="7" id="KW-1185">Reference proteome</keyword>
<dbReference type="Pfam" id="PF01510">
    <property type="entry name" value="Amidase_2"/>
    <property type="match status" value="1"/>
</dbReference>
<evidence type="ECO:0000256" key="4">
    <source>
        <dbReference type="ARBA" id="ARBA00023316"/>
    </source>
</evidence>
<accession>A0A1V0RST3</accession>
<dbReference type="InterPro" id="IPR051206">
    <property type="entry name" value="NAMLAA_amidase_2"/>
</dbReference>
<evidence type="ECO:0000256" key="3">
    <source>
        <dbReference type="ARBA" id="ARBA00022801"/>
    </source>
</evidence>
<organism evidence="6 7">
    <name type="scientific">Roseovarius mucosus</name>
    <dbReference type="NCBI Taxonomy" id="215743"/>
    <lineage>
        <taxon>Bacteria</taxon>
        <taxon>Pseudomonadati</taxon>
        <taxon>Pseudomonadota</taxon>
        <taxon>Alphaproteobacteria</taxon>
        <taxon>Rhodobacterales</taxon>
        <taxon>Roseobacteraceae</taxon>
        <taxon>Roseovarius</taxon>
    </lineage>
</organism>
<protein>
    <recommendedName>
        <fullName evidence="2">N-acetylmuramoyl-L-alanine amidase</fullName>
        <ecNumber evidence="2">3.5.1.28</ecNumber>
    </recommendedName>
</protein>
<evidence type="ECO:0000256" key="2">
    <source>
        <dbReference type="ARBA" id="ARBA00011901"/>
    </source>
</evidence>
<keyword evidence="4" id="KW-0961">Cell wall biogenesis/degradation</keyword>
<dbReference type="InterPro" id="IPR002502">
    <property type="entry name" value="Amidase_domain"/>
</dbReference>